<name>A0A0V0GWE3_SOLCH</name>
<feature type="non-terminal residue" evidence="1">
    <location>
        <position position="69"/>
    </location>
</feature>
<organism evidence="1">
    <name type="scientific">Solanum chacoense</name>
    <name type="common">Chaco potato</name>
    <dbReference type="NCBI Taxonomy" id="4108"/>
    <lineage>
        <taxon>Eukaryota</taxon>
        <taxon>Viridiplantae</taxon>
        <taxon>Streptophyta</taxon>
        <taxon>Embryophyta</taxon>
        <taxon>Tracheophyta</taxon>
        <taxon>Spermatophyta</taxon>
        <taxon>Magnoliopsida</taxon>
        <taxon>eudicotyledons</taxon>
        <taxon>Gunneridae</taxon>
        <taxon>Pentapetalae</taxon>
        <taxon>asterids</taxon>
        <taxon>lamiids</taxon>
        <taxon>Solanales</taxon>
        <taxon>Solanaceae</taxon>
        <taxon>Solanoideae</taxon>
        <taxon>Solaneae</taxon>
        <taxon>Solanum</taxon>
    </lineage>
</organism>
<dbReference type="EMBL" id="GEDG01029581">
    <property type="protein sequence ID" value="JAP12449.1"/>
    <property type="molecule type" value="Transcribed_RNA"/>
</dbReference>
<evidence type="ECO:0000313" key="1">
    <source>
        <dbReference type="EMBL" id="JAP12449.1"/>
    </source>
</evidence>
<accession>A0A0V0GWE3</accession>
<dbReference type="AlphaFoldDB" id="A0A0V0GWE3"/>
<sequence length="69" mass="8357">MAHYFNIKKFENRTKLTHYNQVPRISYLCTQNFNYIFMSKIVRHNFNFQIPFSTSPLNTTIFNLQPTHV</sequence>
<reference evidence="1" key="1">
    <citation type="submission" date="2015-12" db="EMBL/GenBank/DDBJ databases">
        <title>Gene expression during late stages of embryo sac development: a critical building block for successful pollen-pistil interactions.</title>
        <authorList>
            <person name="Liu Y."/>
            <person name="Joly V."/>
            <person name="Sabar M."/>
            <person name="Matton D.P."/>
        </authorList>
    </citation>
    <scope>NUCLEOTIDE SEQUENCE</scope>
</reference>
<proteinExistence type="predicted"/>
<protein>
    <submittedName>
        <fullName evidence="1">Putative ovule protein</fullName>
    </submittedName>
</protein>